<feature type="transmembrane region" description="Helical" evidence="1">
    <location>
        <begin position="83"/>
        <end position="100"/>
    </location>
</feature>
<organism evidence="2 3">
    <name type="scientific">Bacillus mycoides</name>
    <dbReference type="NCBI Taxonomy" id="1405"/>
    <lineage>
        <taxon>Bacteria</taxon>
        <taxon>Bacillati</taxon>
        <taxon>Bacillota</taxon>
        <taxon>Bacilli</taxon>
        <taxon>Bacillales</taxon>
        <taxon>Bacillaceae</taxon>
        <taxon>Bacillus</taxon>
        <taxon>Bacillus cereus group</taxon>
    </lineage>
</organism>
<feature type="transmembrane region" description="Helical" evidence="1">
    <location>
        <begin position="106"/>
        <end position="126"/>
    </location>
</feature>
<evidence type="ECO:0000256" key="1">
    <source>
        <dbReference type="SAM" id="Phobius"/>
    </source>
</evidence>
<reference evidence="2 3" key="1">
    <citation type="submission" date="2016-05" db="EMBL/GenBank/DDBJ databases">
        <title>Bacillus thuringiensis and Bacillus weihenstephanensis as novel biocontrol agents of wilt causing Verticillium species.</title>
        <authorList>
            <person name="Hollensteiner J."/>
            <person name="Wemheuer F."/>
            <person name="Harting R."/>
            <person name="Kolarzyk A."/>
            <person name="Diaz-Valerio S."/>
            <person name="Poehlein A."/>
            <person name="Brzuszkiewicz E."/>
            <person name="Nesemann K."/>
            <person name="Braus-Stromeyer S."/>
            <person name="Braus G."/>
            <person name="Daniel R."/>
            <person name="Liesegang H."/>
        </authorList>
    </citation>
    <scope>NUCLEOTIDE SEQUENCE [LARGE SCALE GENOMIC DNA]</scope>
    <source>
        <strain evidence="2 3">GOE11</strain>
    </source>
</reference>
<dbReference type="AlphaFoldDB" id="A0A1E8BLG6"/>
<dbReference type="EMBL" id="LXLX01000042">
    <property type="protein sequence ID" value="OFD90557.1"/>
    <property type="molecule type" value="Genomic_DNA"/>
</dbReference>
<evidence type="ECO:0000313" key="2">
    <source>
        <dbReference type="EMBL" id="OFD90557.1"/>
    </source>
</evidence>
<feature type="transmembrane region" description="Helical" evidence="1">
    <location>
        <begin position="21"/>
        <end position="42"/>
    </location>
</feature>
<keyword evidence="1" id="KW-0472">Membrane</keyword>
<feature type="transmembrane region" description="Helical" evidence="1">
    <location>
        <begin position="181"/>
        <end position="197"/>
    </location>
</feature>
<keyword evidence="1" id="KW-0812">Transmembrane</keyword>
<sequence length="203" mass="23308">MTVKTDLEKWITETKDVKTMVLAVCAVLFILLGASKVFMILIPGVSQEYIDHSTLALTVDFIVLFILSLVFKGRKLTWKACKIIFCCLVLIYFSILGLIIKWKPDFLYLVIIFTSIVPFAFSIWEVKNQIFTFKIKNGYVYFGFSILIIVLIMIQQVHLFLTASVKEKEQIKESISAANDAIQLMSMGFFIIAYITTKLKYKQ</sequence>
<comment type="caution">
    <text evidence="2">The sequence shown here is derived from an EMBL/GenBank/DDBJ whole genome shotgun (WGS) entry which is preliminary data.</text>
</comment>
<name>A0A1E8BLG6_BACMY</name>
<gene>
    <name evidence="2" type="ORF">BWGOE11_34210</name>
</gene>
<accession>A0A1E8BLG6</accession>
<feature type="transmembrane region" description="Helical" evidence="1">
    <location>
        <begin position="54"/>
        <end position="71"/>
    </location>
</feature>
<keyword evidence="1" id="KW-1133">Transmembrane helix</keyword>
<protein>
    <submittedName>
        <fullName evidence="2">Uncharacterized protein</fullName>
    </submittedName>
</protein>
<dbReference type="RefSeq" id="WP_070147106.1">
    <property type="nucleotide sequence ID" value="NZ_LXLX01000042.1"/>
</dbReference>
<dbReference type="Proteomes" id="UP000175835">
    <property type="component" value="Unassembled WGS sequence"/>
</dbReference>
<evidence type="ECO:0000313" key="3">
    <source>
        <dbReference type="Proteomes" id="UP000175835"/>
    </source>
</evidence>
<feature type="transmembrane region" description="Helical" evidence="1">
    <location>
        <begin position="138"/>
        <end position="161"/>
    </location>
</feature>
<proteinExistence type="predicted"/>